<dbReference type="InterPro" id="IPR050813">
    <property type="entry name" value="Sigma-70_Factor"/>
</dbReference>
<gene>
    <name evidence="10" type="ORF">SAMN05660653_00210</name>
</gene>
<keyword evidence="11" id="KW-1185">Reference proteome</keyword>
<dbReference type="Proteomes" id="UP000198771">
    <property type="component" value="Unassembled WGS sequence"/>
</dbReference>
<dbReference type="Pfam" id="PF04545">
    <property type="entry name" value="Sigma70_r4"/>
    <property type="match status" value="1"/>
</dbReference>
<dbReference type="Pfam" id="PF00140">
    <property type="entry name" value="Sigma70_r1_2"/>
    <property type="match status" value="1"/>
</dbReference>
<dbReference type="EMBL" id="FMXO01000001">
    <property type="protein sequence ID" value="SDB04408.1"/>
    <property type="molecule type" value="Genomic_DNA"/>
</dbReference>
<dbReference type="Gene3D" id="1.10.601.10">
    <property type="entry name" value="RNA Polymerase Primary Sigma Factor"/>
    <property type="match status" value="1"/>
</dbReference>
<keyword evidence="4 6" id="KW-0238">DNA-binding</keyword>
<evidence type="ECO:0000256" key="1">
    <source>
        <dbReference type="ARBA" id="ARBA00007788"/>
    </source>
</evidence>
<dbReference type="AlphaFoldDB" id="A0A1G6A7J5"/>
<dbReference type="InterPro" id="IPR000943">
    <property type="entry name" value="RNA_pol_sigma70"/>
</dbReference>
<dbReference type="Gene3D" id="1.20.140.160">
    <property type="match status" value="1"/>
</dbReference>
<feature type="domain" description="RNA polymerase sigma-70" evidence="8">
    <location>
        <begin position="140"/>
        <end position="153"/>
    </location>
</feature>
<proteinExistence type="inferred from homology"/>
<keyword evidence="5 6" id="KW-0804">Transcription</keyword>
<comment type="function">
    <text evidence="6">Sigma factors are initiation factors that promote the attachment of RNA polymerase to specific initiation sites and are then released.</text>
</comment>
<dbReference type="PRINTS" id="PR00046">
    <property type="entry name" value="SIGMA70FCT"/>
</dbReference>
<evidence type="ECO:0000256" key="6">
    <source>
        <dbReference type="RuleBase" id="RU362124"/>
    </source>
</evidence>
<accession>A0A1G6A7J5</accession>
<dbReference type="InterPro" id="IPR007630">
    <property type="entry name" value="RNA_pol_sigma70_r4"/>
</dbReference>
<feature type="compositionally biased region" description="Basic and acidic residues" evidence="7">
    <location>
        <begin position="1"/>
        <end position="15"/>
    </location>
</feature>
<dbReference type="InterPro" id="IPR009042">
    <property type="entry name" value="RNA_pol_sigma70_r1_2"/>
</dbReference>
<evidence type="ECO:0000256" key="7">
    <source>
        <dbReference type="SAM" id="MobiDB-lite"/>
    </source>
</evidence>
<evidence type="ECO:0000259" key="8">
    <source>
        <dbReference type="PROSITE" id="PS00715"/>
    </source>
</evidence>
<dbReference type="GO" id="GO:0003677">
    <property type="term" value="F:DNA binding"/>
    <property type="evidence" value="ECO:0007669"/>
    <property type="project" value="UniProtKB-KW"/>
</dbReference>
<evidence type="ECO:0000256" key="5">
    <source>
        <dbReference type="ARBA" id="ARBA00023163"/>
    </source>
</evidence>
<name>A0A1G6A7J5_9BACT</name>
<dbReference type="SUPFAM" id="SSF88659">
    <property type="entry name" value="Sigma3 and sigma4 domains of RNA polymerase sigma factors"/>
    <property type="match status" value="1"/>
</dbReference>
<dbReference type="SUPFAM" id="SSF88946">
    <property type="entry name" value="Sigma2 domain of RNA polymerase sigma factors"/>
    <property type="match status" value="1"/>
</dbReference>
<dbReference type="NCBIfam" id="NF005143">
    <property type="entry name" value="PRK06596.1"/>
    <property type="match status" value="1"/>
</dbReference>
<dbReference type="InterPro" id="IPR013325">
    <property type="entry name" value="RNA_pol_sigma_r2"/>
</dbReference>
<dbReference type="NCBIfam" id="TIGR02937">
    <property type="entry name" value="sigma70-ECF"/>
    <property type="match status" value="1"/>
</dbReference>
<dbReference type="InterPro" id="IPR007627">
    <property type="entry name" value="RNA_pol_sigma70_r2"/>
</dbReference>
<dbReference type="GO" id="GO:0016987">
    <property type="term" value="F:sigma factor activity"/>
    <property type="evidence" value="ECO:0007669"/>
    <property type="project" value="UniProtKB-KW"/>
</dbReference>
<evidence type="ECO:0000313" key="10">
    <source>
        <dbReference type="EMBL" id="SDB04408.1"/>
    </source>
</evidence>
<dbReference type="PROSITE" id="PS00716">
    <property type="entry name" value="SIGMA70_2"/>
    <property type="match status" value="1"/>
</dbReference>
<feature type="domain" description="RNA polymerase sigma-70" evidence="9">
    <location>
        <begin position="312"/>
        <end position="338"/>
    </location>
</feature>
<dbReference type="STRING" id="617002.SAMN05660653_00210"/>
<evidence type="ECO:0000259" key="9">
    <source>
        <dbReference type="PROSITE" id="PS00716"/>
    </source>
</evidence>
<feature type="compositionally biased region" description="Acidic residues" evidence="7">
    <location>
        <begin position="30"/>
        <end position="57"/>
    </location>
</feature>
<evidence type="ECO:0000313" key="11">
    <source>
        <dbReference type="Proteomes" id="UP000198771"/>
    </source>
</evidence>
<dbReference type="PANTHER" id="PTHR30376:SF3">
    <property type="entry name" value="RNA POLYMERASE SIGMA FACTOR RPOH"/>
    <property type="match status" value="1"/>
</dbReference>
<keyword evidence="3 6" id="KW-0731">Sigma factor</keyword>
<dbReference type="PANTHER" id="PTHR30376">
    <property type="entry name" value="SIGMA FACTOR RPOH HEAT SHOCK RELATED"/>
    <property type="match status" value="1"/>
</dbReference>
<evidence type="ECO:0000256" key="4">
    <source>
        <dbReference type="ARBA" id="ARBA00023125"/>
    </source>
</evidence>
<sequence>MKEKTVHVMVDEKKNIRSSSQDSKELFTESSEEFLQEESDDILAEDADESPDTDNEPVDVPGPIDLSKTSSPAIRDSLQLYLREVNKFPMLKPNEEFTLIHQYRENNDTKAAFRLISSHLRLVVRIAMDFQRGWMQNILDLIQEGNVGLMKAVQKFDPERGIKFSYYASFWIKAYILKFIMDNWRMVKVGTTQAQRKLFYNLSKERQRLQNQGFDVNVSSLSKSLNVSEQDITEMDQRLGSSDLSLDAPFSEDTSMSRMDMLPALTTPVDDLLAEEEMIHILKDQIKEMIPQLNAKERDVLEQRLMNEEPVTLREIGEKYSITRERVRQIEARLIEKIRDNFSQKLEIPTRKGSGEHVERT</sequence>
<feature type="region of interest" description="Disordered" evidence="7">
    <location>
        <begin position="1"/>
        <end position="70"/>
    </location>
</feature>
<dbReference type="CDD" id="cd06171">
    <property type="entry name" value="Sigma70_r4"/>
    <property type="match status" value="1"/>
</dbReference>
<dbReference type="Pfam" id="PF04542">
    <property type="entry name" value="Sigma70_r2"/>
    <property type="match status" value="1"/>
</dbReference>
<keyword evidence="2 6" id="KW-0805">Transcription regulation</keyword>
<dbReference type="GO" id="GO:0006352">
    <property type="term" value="P:DNA-templated transcription initiation"/>
    <property type="evidence" value="ECO:0007669"/>
    <property type="project" value="InterPro"/>
</dbReference>
<comment type="similarity">
    <text evidence="1 6">Belongs to the sigma-70 factor family.</text>
</comment>
<evidence type="ECO:0000256" key="3">
    <source>
        <dbReference type="ARBA" id="ARBA00023082"/>
    </source>
</evidence>
<organism evidence="10 11">
    <name type="scientific">Desulfonatronum thiosulfatophilum</name>
    <dbReference type="NCBI Taxonomy" id="617002"/>
    <lineage>
        <taxon>Bacteria</taxon>
        <taxon>Pseudomonadati</taxon>
        <taxon>Thermodesulfobacteriota</taxon>
        <taxon>Desulfovibrionia</taxon>
        <taxon>Desulfovibrionales</taxon>
        <taxon>Desulfonatronaceae</taxon>
        <taxon>Desulfonatronum</taxon>
    </lineage>
</organism>
<dbReference type="InterPro" id="IPR013324">
    <property type="entry name" value="RNA_pol_sigma_r3/r4-like"/>
</dbReference>
<protein>
    <recommendedName>
        <fullName evidence="6">RNA polymerase sigma factor</fullName>
    </recommendedName>
</protein>
<evidence type="ECO:0000256" key="2">
    <source>
        <dbReference type="ARBA" id="ARBA00023015"/>
    </source>
</evidence>
<reference evidence="10 11" key="1">
    <citation type="submission" date="2016-10" db="EMBL/GenBank/DDBJ databases">
        <authorList>
            <person name="de Groot N.N."/>
        </authorList>
    </citation>
    <scope>NUCLEOTIDE SEQUENCE [LARGE SCALE GENOMIC DNA]</scope>
    <source>
        <strain evidence="10 11">ASO4-2</strain>
    </source>
</reference>
<dbReference type="InterPro" id="IPR014284">
    <property type="entry name" value="RNA_pol_sigma-70_dom"/>
</dbReference>
<dbReference type="PROSITE" id="PS00715">
    <property type="entry name" value="SIGMA70_1"/>
    <property type="match status" value="1"/>
</dbReference>